<evidence type="ECO:0000259" key="10">
    <source>
        <dbReference type="PROSITE" id="PS50893"/>
    </source>
</evidence>
<reference evidence="12 13" key="1">
    <citation type="submission" date="2017-03" db="EMBL/GenBank/DDBJ databases">
        <title>Draft Genome sequence of Marispirochaeta sp. strain JC444.</title>
        <authorList>
            <person name="Shivani Y."/>
            <person name="Subhash Y."/>
            <person name="Sasikala C."/>
            <person name="Ramana C."/>
        </authorList>
    </citation>
    <scope>NUCLEOTIDE SEQUENCE [LARGE SCALE GENOMIC DNA]</scope>
    <source>
        <strain evidence="12 13">JC444</strain>
    </source>
</reference>
<feature type="transmembrane region" description="Helical" evidence="9">
    <location>
        <begin position="135"/>
        <end position="155"/>
    </location>
</feature>
<dbReference type="FunFam" id="3.40.50.300:FF:000221">
    <property type="entry name" value="Multidrug ABC transporter ATP-binding protein"/>
    <property type="match status" value="1"/>
</dbReference>
<dbReference type="PROSITE" id="PS50929">
    <property type="entry name" value="ABC_TM1F"/>
    <property type="match status" value="1"/>
</dbReference>
<feature type="transmembrane region" description="Helical" evidence="9">
    <location>
        <begin position="16"/>
        <end position="36"/>
    </location>
</feature>
<dbReference type="SMART" id="SM00382">
    <property type="entry name" value="AAA"/>
    <property type="match status" value="1"/>
</dbReference>
<proteinExistence type="predicted"/>
<comment type="subcellular location">
    <subcellularLocation>
        <location evidence="1">Cell membrane</location>
        <topology evidence="1">Multi-pass membrane protein</topology>
    </subcellularLocation>
</comment>
<feature type="transmembrane region" description="Helical" evidence="9">
    <location>
        <begin position="161"/>
        <end position="182"/>
    </location>
</feature>
<evidence type="ECO:0000256" key="8">
    <source>
        <dbReference type="ARBA" id="ARBA00023136"/>
    </source>
</evidence>
<dbReference type="InterPro" id="IPR017871">
    <property type="entry name" value="ABC_transporter-like_CS"/>
</dbReference>
<dbReference type="InterPro" id="IPR027417">
    <property type="entry name" value="P-loop_NTPase"/>
</dbReference>
<dbReference type="Gene3D" id="3.40.50.300">
    <property type="entry name" value="P-loop containing nucleotide triphosphate hydrolases"/>
    <property type="match status" value="1"/>
</dbReference>
<dbReference type="InterPro" id="IPR039421">
    <property type="entry name" value="Type_1_exporter"/>
</dbReference>
<evidence type="ECO:0000313" key="12">
    <source>
        <dbReference type="EMBL" id="ORC36917.1"/>
    </source>
</evidence>
<dbReference type="PANTHER" id="PTHR43394">
    <property type="entry name" value="ATP-DEPENDENT PERMEASE MDL1, MITOCHONDRIAL"/>
    <property type="match status" value="1"/>
</dbReference>
<dbReference type="PROSITE" id="PS50893">
    <property type="entry name" value="ABC_TRANSPORTER_2"/>
    <property type="match status" value="1"/>
</dbReference>
<accession>A0A1Y1S299</accession>
<evidence type="ECO:0000256" key="1">
    <source>
        <dbReference type="ARBA" id="ARBA00004651"/>
    </source>
</evidence>
<dbReference type="STRING" id="1963862.B4O97_04650"/>
<dbReference type="Gene3D" id="1.20.1560.10">
    <property type="entry name" value="ABC transporter type 1, transmembrane domain"/>
    <property type="match status" value="1"/>
</dbReference>
<evidence type="ECO:0000256" key="6">
    <source>
        <dbReference type="ARBA" id="ARBA00022840"/>
    </source>
</evidence>
<dbReference type="PANTHER" id="PTHR43394:SF1">
    <property type="entry name" value="ATP-BINDING CASSETTE SUB-FAMILY B MEMBER 10, MITOCHONDRIAL"/>
    <property type="match status" value="1"/>
</dbReference>
<sequence>MLKEFRTLLPYYKTYAGRYAMGFLFLFITDAGQLYLPQLIRSVIDHISAGNVDLSLVGMKVLFMVGIAFLVAVGRFGWRYYIHGASRKIEKRLRARLFGHLLTLSPSFYGRISTGDLMARATGDMHHVRMASGMGFVALFDGLFMTLFIIAIIVFQFPQLALIVLAPFPLITLQVLGIGRFLGRLFKAVQEGYASLSSHVQEALSGILVLKAFVREDSNLKVFSGKNEDYKHRNLALVRLWGFAFPMIHFLGGIVTLLLLRFGGMSVLEGGMSPGDFVAAMSYLAMLIWPMLGMGFTVNMLERGGASLARINAILREEPEIRSPEEGVCCPQAGPIEVRDLSFTYPGSRVPALRNVSFTVRPGQTLGILGRTGSGKSTLIRLLPRLLDTPPGTVFISGRDVREYELSSLRSSFGIVPQETFLFSSTLSDNIAFGVDDAPREAVEAAAEASTISRDIRLFPHGYETEVGERGITLSGGQKQRIAISRALLTKPEILVFDDALASVDTSTEESILEGFIDLRRGKTNILISHRVSTLKFADHIIVLEEGAIVQAGTHEELIAREGFYAEIANLQRLEEEESA</sequence>
<dbReference type="InterPro" id="IPR003439">
    <property type="entry name" value="ABC_transporter-like_ATP-bd"/>
</dbReference>
<keyword evidence="13" id="KW-1185">Reference proteome</keyword>
<keyword evidence="2" id="KW-0813">Transport</keyword>
<dbReference type="SUPFAM" id="SSF52540">
    <property type="entry name" value="P-loop containing nucleoside triphosphate hydrolases"/>
    <property type="match status" value="1"/>
</dbReference>
<evidence type="ECO:0000256" key="2">
    <source>
        <dbReference type="ARBA" id="ARBA00022448"/>
    </source>
</evidence>
<keyword evidence="8 9" id="KW-0472">Membrane</keyword>
<dbReference type="InterPro" id="IPR011527">
    <property type="entry name" value="ABC1_TM_dom"/>
</dbReference>
<evidence type="ECO:0000259" key="11">
    <source>
        <dbReference type="PROSITE" id="PS50929"/>
    </source>
</evidence>
<dbReference type="SUPFAM" id="SSF90123">
    <property type="entry name" value="ABC transporter transmembrane region"/>
    <property type="match status" value="1"/>
</dbReference>
<keyword evidence="5" id="KW-0547">Nucleotide-binding</keyword>
<dbReference type="GO" id="GO:0015421">
    <property type="term" value="F:ABC-type oligopeptide transporter activity"/>
    <property type="evidence" value="ECO:0007669"/>
    <property type="project" value="TreeGrafter"/>
</dbReference>
<gene>
    <name evidence="12" type="ORF">B4O97_04650</name>
</gene>
<feature type="domain" description="ABC transmembrane type-1" evidence="11">
    <location>
        <begin position="20"/>
        <end position="303"/>
    </location>
</feature>
<organism evidence="12 13">
    <name type="scientific">Marispirochaeta aestuarii</name>
    <dbReference type="NCBI Taxonomy" id="1963862"/>
    <lineage>
        <taxon>Bacteria</taxon>
        <taxon>Pseudomonadati</taxon>
        <taxon>Spirochaetota</taxon>
        <taxon>Spirochaetia</taxon>
        <taxon>Spirochaetales</taxon>
        <taxon>Spirochaetaceae</taxon>
        <taxon>Marispirochaeta</taxon>
    </lineage>
</organism>
<dbReference type="CDD" id="cd18541">
    <property type="entry name" value="ABC_6TM_TmrB_like"/>
    <property type="match status" value="1"/>
</dbReference>
<dbReference type="AlphaFoldDB" id="A0A1Y1S299"/>
<dbReference type="GO" id="GO:0016887">
    <property type="term" value="F:ATP hydrolysis activity"/>
    <property type="evidence" value="ECO:0007669"/>
    <property type="project" value="InterPro"/>
</dbReference>
<name>A0A1Y1S299_9SPIO</name>
<dbReference type="OrthoDB" id="341671at2"/>
<keyword evidence="7 9" id="KW-1133">Transmembrane helix</keyword>
<evidence type="ECO:0000256" key="3">
    <source>
        <dbReference type="ARBA" id="ARBA00022475"/>
    </source>
</evidence>
<feature type="transmembrane region" description="Helical" evidence="9">
    <location>
        <begin position="56"/>
        <end position="78"/>
    </location>
</feature>
<evidence type="ECO:0000313" key="13">
    <source>
        <dbReference type="Proteomes" id="UP000192343"/>
    </source>
</evidence>
<dbReference type="InterPro" id="IPR003593">
    <property type="entry name" value="AAA+_ATPase"/>
</dbReference>
<dbReference type="Proteomes" id="UP000192343">
    <property type="component" value="Unassembled WGS sequence"/>
</dbReference>
<dbReference type="GO" id="GO:0005524">
    <property type="term" value="F:ATP binding"/>
    <property type="evidence" value="ECO:0007669"/>
    <property type="project" value="UniProtKB-KW"/>
</dbReference>
<dbReference type="PROSITE" id="PS00211">
    <property type="entry name" value="ABC_TRANSPORTER_1"/>
    <property type="match status" value="1"/>
</dbReference>
<dbReference type="EMBL" id="MWQY01000004">
    <property type="protein sequence ID" value="ORC36917.1"/>
    <property type="molecule type" value="Genomic_DNA"/>
</dbReference>
<dbReference type="Pfam" id="PF00005">
    <property type="entry name" value="ABC_tran"/>
    <property type="match status" value="1"/>
</dbReference>
<comment type="caution">
    <text evidence="12">The sequence shown here is derived from an EMBL/GenBank/DDBJ whole genome shotgun (WGS) entry which is preliminary data.</text>
</comment>
<feature type="domain" description="ABC transporter" evidence="10">
    <location>
        <begin position="336"/>
        <end position="571"/>
    </location>
</feature>
<evidence type="ECO:0000256" key="7">
    <source>
        <dbReference type="ARBA" id="ARBA00022989"/>
    </source>
</evidence>
<feature type="transmembrane region" description="Helical" evidence="9">
    <location>
        <begin position="280"/>
        <end position="301"/>
    </location>
</feature>
<dbReference type="Pfam" id="PF00664">
    <property type="entry name" value="ABC_membrane"/>
    <property type="match status" value="1"/>
</dbReference>
<feature type="transmembrane region" description="Helical" evidence="9">
    <location>
        <begin position="240"/>
        <end position="260"/>
    </location>
</feature>
<dbReference type="GO" id="GO:0005886">
    <property type="term" value="C:plasma membrane"/>
    <property type="evidence" value="ECO:0007669"/>
    <property type="project" value="UniProtKB-SubCell"/>
</dbReference>
<dbReference type="RefSeq" id="WP_083048774.1">
    <property type="nucleotide sequence ID" value="NZ_CAXXQO010000003.1"/>
</dbReference>
<evidence type="ECO:0000256" key="4">
    <source>
        <dbReference type="ARBA" id="ARBA00022692"/>
    </source>
</evidence>
<evidence type="ECO:0000256" key="5">
    <source>
        <dbReference type="ARBA" id="ARBA00022741"/>
    </source>
</evidence>
<keyword evidence="6" id="KW-0067">ATP-binding</keyword>
<dbReference type="InterPro" id="IPR036640">
    <property type="entry name" value="ABC1_TM_sf"/>
</dbReference>
<keyword evidence="4 9" id="KW-0812">Transmembrane</keyword>
<protein>
    <submittedName>
        <fullName evidence="12">ABC transporter</fullName>
    </submittedName>
</protein>
<evidence type="ECO:0000256" key="9">
    <source>
        <dbReference type="SAM" id="Phobius"/>
    </source>
</evidence>
<keyword evidence="3" id="KW-1003">Cell membrane</keyword>